<sequence>MTETSSLWKLPNKIQFMILGFLDMKSLIKVARVKPFHAAATTMLHKRGIELAGVIGSKSLVWATLHNMLATMEFSFAVGGLAAINGNSYMYKPLHFAALMGHDNMVSLLLDNGASIELTTRGWYGFTGENTLDWVARETSEITSLGLAIARGHESTAHLLLERGASLHIGFKRRSLSASAKHSIGVLHAAAASDLDVNAQDEHGDSALHMVLEKANGISVGHAKLR</sequence>
<evidence type="ECO:0000313" key="5">
    <source>
        <dbReference type="Proteomes" id="UP001338125"/>
    </source>
</evidence>
<dbReference type="InterPro" id="IPR036770">
    <property type="entry name" value="Ankyrin_rpt-contain_sf"/>
</dbReference>
<organism evidence="4 5">
    <name type="scientific">Cladobotryum mycophilum</name>
    <dbReference type="NCBI Taxonomy" id="491253"/>
    <lineage>
        <taxon>Eukaryota</taxon>
        <taxon>Fungi</taxon>
        <taxon>Dikarya</taxon>
        <taxon>Ascomycota</taxon>
        <taxon>Pezizomycotina</taxon>
        <taxon>Sordariomycetes</taxon>
        <taxon>Hypocreomycetidae</taxon>
        <taxon>Hypocreales</taxon>
        <taxon>Hypocreaceae</taxon>
        <taxon>Cladobotryum</taxon>
    </lineage>
</organism>
<dbReference type="SMART" id="SM00248">
    <property type="entry name" value="ANK"/>
    <property type="match status" value="2"/>
</dbReference>
<keyword evidence="5" id="KW-1185">Reference proteome</keyword>
<dbReference type="PANTHER" id="PTHR24171">
    <property type="entry name" value="ANKYRIN REPEAT DOMAIN-CONTAINING PROTEIN 39-RELATED"/>
    <property type="match status" value="1"/>
</dbReference>
<name>A0ABR0SV34_9HYPO</name>
<reference evidence="4 5" key="1">
    <citation type="submission" date="2024-01" db="EMBL/GenBank/DDBJ databases">
        <title>Complete genome of Cladobotryum mycophilum ATHUM6906.</title>
        <authorList>
            <person name="Christinaki A.C."/>
            <person name="Myridakis A.I."/>
            <person name="Kouvelis V.N."/>
        </authorList>
    </citation>
    <scope>NUCLEOTIDE SEQUENCE [LARGE SCALE GENOMIC DNA]</scope>
    <source>
        <strain evidence="4 5">ATHUM6906</strain>
    </source>
</reference>
<accession>A0ABR0SV34</accession>
<dbReference type="CDD" id="cd09917">
    <property type="entry name" value="F-box_SF"/>
    <property type="match status" value="1"/>
</dbReference>
<dbReference type="PROSITE" id="PS50297">
    <property type="entry name" value="ANK_REP_REGION"/>
    <property type="match status" value="1"/>
</dbReference>
<protein>
    <recommendedName>
        <fullName evidence="6">F-box domain-containing protein</fullName>
    </recommendedName>
</protein>
<keyword evidence="2 3" id="KW-0040">ANK repeat</keyword>
<proteinExistence type="predicted"/>
<evidence type="ECO:0000256" key="1">
    <source>
        <dbReference type="ARBA" id="ARBA00022737"/>
    </source>
</evidence>
<comment type="caution">
    <text evidence="4">The sequence shown here is derived from an EMBL/GenBank/DDBJ whole genome shotgun (WGS) entry which is preliminary data.</text>
</comment>
<evidence type="ECO:0000256" key="3">
    <source>
        <dbReference type="PROSITE-ProRule" id="PRU00023"/>
    </source>
</evidence>
<evidence type="ECO:0000256" key="2">
    <source>
        <dbReference type="ARBA" id="ARBA00023043"/>
    </source>
</evidence>
<gene>
    <name evidence="4" type="ORF">PT974_04014</name>
</gene>
<dbReference type="Proteomes" id="UP001338125">
    <property type="component" value="Unassembled WGS sequence"/>
</dbReference>
<dbReference type="InterPro" id="IPR002110">
    <property type="entry name" value="Ankyrin_rpt"/>
</dbReference>
<dbReference type="Pfam" id="PF00023">
    <property type="entry name" value="Ank"/>
    <property type="match status" value="1"/>
</dbReference>
<keyword evidence="1" id="KW-0677">Repeat</keyword>
<evidence type="ECO:0008006" key="6">
    <source>
        <dbReference type="Google" id="ProtNLM"/>
    </source>
</evidence>
<dbReference type="EMBL" id="JAVFKD010000004">
    <property type="protein sequence ID" value="KAK5995601.1"/>
    <property type="molecule type" value="Genomic_DNA"/>
</dbReference>
<dbReference type="Gene3D" id="1.25.40.20">
    <property type="entry name" value="Ankyrin repeat-containing domain"/>
    <property type="match status" value="1"/>
</dbReference>
<evidence type="ECO:0000313" key="4">
    <source>
        <dbReference type="EMBL" id="KAK5995601.1"/>
    </source>
</evidence>
<feature type="repeat" description="ANK" evidence="3">
    <location>
        <begin position="89"/>
        <end position="121"/>
    </location>
</feature>
<dbReference type="PROSITE" id="PS50088">
    <property type="entry name" value="ANK_REPEAT"/>
    <property type="match status" value="1"/>
</dbReference>
<dbReference type="SUPFAM" id="SSF48403">
    <property type="entry name" value="Ankyrin repeat"/>
    <property type="match status" value="1"/>
</dbReference>